<dbReference type="AlphaFoldDB" id="A0AAD4AJB5"/>
<dbReference type="EMBL" id="AHBZ03000015">
    <property type="protein sequence ID" value="KAF7772138.1"/>
    <property type="molecule type" value="Genomic_DNA"/>
</dbReference>
<proteinExistence type="predicted"/>
<evidence type="ECO:0000313" key="2">
    <source>
        <dbReference type="EMBL" id="KAF7772138.1"/>
    </source>
</evidence>
<evidence type="ECO:0000256" key="1">
    <source>
        <dbReference type="SAM" id="Phobius"/>
    </source>
</evidence>
<dbReference type="Proteomes" id="UP000016487">
    <property type="component" value="Unassembled WGS sequence"/>
</dbReference>
<dbReference type="RefSeq" id="WP_010367741.1">
    <property type="nucleotide sequence ID" value="NZ_AHBZ03000015.1"/>
</dbReference>
<reference evidence="2" key="1">
    <citation type="journal article" date="2012" name="J. Bacteriol.">
        <title>Genome sequences of type strains of seven species of the marine bacterium Pseudoalteromonas.</title>
        <authorList>
            <person name="Xie B.B."/>
            <person name="Shu Y.L."/>
            <person name="Qin Q.L."/>
            <person name="Rong J.C."/>
            <person name="Zhang X.Y."/>
            <person name="Chen X.L."/>
            <person name="Shi M."/>
            <person name="He H.L."/>
            <person name="Zhou B.C."/>
            <person name="Zhang Y.Z."/>
        </authorList>
    </citation>
    <scope>NUCLEOTIDE SEQUENCE</scope>
    <source>
        <strain evidence="2">DSM 8771</strain>
    </source>
</reference>
<keyword evidence="1" id="KW-1133">Transmembrane helix</keyword>
<reference evidence="2" key="2">
    <citation type="submission" date="2015-03" db="EMBL/GenBank/DDBJ databases">
        <title>Genome sequence of Pseudoalteromonas citrea.</title>
        <authorList>
            <person name="Xie B.-B."/>
            <person name="Rong J.-C."/>
            <person name="Qin Q.-L."/>
            <person name="Zhang Y.-Z."/>
        </authorList>
    </citation>
    <scope>NUCLEOTIDE SEQUENCE</scope>
    <source>
        <strain evidence="2">DSM 8771</strain>
    </source>
</reference>
<evidence type="ECO:0000313" key="3">
    <source>
        <dbReference type="Proteomes" id="UP000016487"/>
    </source>
</evidence>
<protein>
    <submittedName>
        <fullName evidence="2">Uncharacterized protein</fullName>
    </submittedName>
</protein>
<keyword evidence="1" id="KW-0472">Membrane</keyword>
<organism evidence="2 3">
    <name type="scientific">Pseudoalteromonas citrea</name>
    <dbReference type="NCBI Taxonomy" id="43655"/>
    <lineage>
        <taxon>Bacteria</taxon>
        <taxon>Pseudomonadati</taxon>
        <taxon>Pseudomonadota</taxon>
        <taxon>Gammaproteobacteria</taxon>
        <taxon>Alteromonadales</taxon>
        <taxon>Pseudoalteromonadaceae</taxon>
        <taxon>Pseudoalteromonas</taxon>
    </lineage>
</organism>
<comment type="caution">
    <text evidence="2">The sequence shown here is derived from an EMBL/GenBank/DDBJ whole genome shotgun (WGS) entry which is preliminary data.</text>
</comment>
<keyword evidence="1" id="KW-0812">Transmembrane</keyword>
<gene>
    <name evidence="2" type="ORF">PCIT_a2148</name>
</gene>
<name>A0AAD4AJB5_9GAMM</name>
<sequence length="86" mass="9999">MLNDRIVAYLSLIFSVVGFGLVVYQSHEVKKLNEYEAIRQIQISEPSFTITDFKRWEQEGKLGSYKIEIFKRFVINANIDPVNNSV</sequence>
<accession>A0AAD4AJB5</accession>
<feature type="transmembrane region" description="Helical" evidence="1">
    <location>
        <begin position="6"/>
        <end position="24"/>
    </location>
</feature>